<evidence type="ECO:0000259" key="3">
    <source>
        <dbReference type="SMART" id="SM00198"/>
    </source>
</evidence>
<keyword evidence="5" id="KW-1185">Reference proteome</keyword>
<gene>
    <name evidence="4" type="primary">Dper\GL18718</name>
    <name evidence="4" type="ORF">Dper_GL18718</name>
</gene>
<dbReference type="SMART" id="SM00198">
    <property type="entry name" value="SCP"/>
    <property type="match status" value="1"/>
</dbReference>
<dbReference type="InterPro" id="IPR014044">
    <property type="entry name" value="CAP_dom"/>
</dbReference>
<dbReference type="Gene3D" id="3.40.33.10">
    <property type="entry name" value="CAP"/>
    <property type="match status" value="1"/>
</dbReference>
<dbReference type="EMBL" id="CH479180">
    <property type="protein sequence ID" value="EDW28866.1"/>
    <property type="molecule type" value="Genomic_DNA"/>
</dbReference>
<name>B4G936_DROPE</name>
<protein>
    <submittedName>
        <fullName evidence="4">GL18718</fullName>
    </submittedName>
</protein>
<dbReference type="HOGENOM" id="CLU_035730_9_3_1"/>
<feature type="domain" description="SCP" evidence="3">
    <location>
        <begin position="11"/>
        <end position="141"/>
    </location>
</feature>
<dbReference type="GO" id="GO:0005576">
    <property type="term" value="C:extracellular region"/>
    <property type="evidence" value="ECO:0007669"/>
    <property type="project" value="UniProtKB-SubCell"/>
</dbReference>
<proteinExistence type="predicted"/>
<accession>B4G936</accession>
<dbReference type="InterPro" id="IPR035940">
    <property type="entry name" value="CAP_sf"/>
</dbReference>
<dbReference type="SUPFAM" id="SSF55797">
    <property type="entry name" value="PR-1-like"/>
    <property type="match status" value="1"/>
</dbReference>
<evidence type="ECO:0000256" key="2">
    <source>
        <dbReference type="ARBA" id="ARBA00022525"/>
    </source>
</evidence>
<dbReference type="InterPro" id="IPR034113">
    <property type="entry name" value="SCP_GAPR1-like"/>
</dbReference>
<dbReference type="Pfam" id="PF00188">
    <property type="entry name" value="CAP"/>
    <property type="match status" value="1"/>
</dbReference>
<dbReference type="CDD" id="cd05382">
    <property type="entry name" value="CAP_GAPR1-like"/>
    <property type="match status" value="1"/>
</dbReference>
<dbReference type="PROSITE" id="PS01009">
    <property type="entry name" value="CRISP_1"/>
    <property type="match status" value="1"/>
</dbReference>
<dbReference type="GO" id="GO:0007618">
    <property type="term" value="P:mating"/>
    <property type="evidence" value="ECO:0007669"/>
    <property type="project" value="EnsemblMetazoa"/>
</dbReference>
<comment type="subcellular location">
    <subcellularLocation>
        <location evidence="1">Secreted</location>
    </subcellularLocation>
</comment>
<sequence>MGRDCHKVNRLFAQECLNAHNKYRALHQAPPLTLNPKLNALATNWAQHLLALNRMEHRQNSGYGENIYMAMGGMMSAADAVASWYNEINQYHWGSPSFSMGTGHFTQVVWKNSTELGVGFAKRGNVIYVVCNYNPPGNYNNMFRENVLPKTR</sequence>
<evidence type="ECO:0000256" key="1">
    <source>
        <dbReference type="ARBA" id="ARBA00004613"/>
    </source>
</evidence>
<keyword evidence="2" id="KW-0964">Secreted</keyword>
<organism evidence="5">
    <name type="scientific">Drosophila persimilis</name>
    <name type="common">Fruit fly</name>
    <dbReference type="NCBI Taxonomy" id="7234"/>
    <lineage>
        <taxon>Eukaryota</taxon>
        <taxon>Metazoa</taxon>
        <taxon>Ecdysozoa</taxon>
        <taxon>Arthropoda</taxon>
        <taxon>Hexapoda</taxon>
        <taxon>Insecta</taxon>
        <taxon>Pterygota</taxon>
        <taxon>Neoptera</taxon>
        <taxon>Endopterygota</taxon>
        <taxon>Diptera</taxon>
        <taxon>Brachycera</taxon>
        <taxon>Muscomorpha</taxon>
        <taxon>Ephydroidea</taxon>
        <taxon>Drosophilidae</taxon>
        <taxon>Drosophila</taxon>
        <taxon>Sophophora</taxon>
    </lineage>
</organism>
<dbReference type="InterPro" id="IPR018244">
    <property type="entry name" value="Allrgn_V5/Tpx1_CS"/>
</dbReference>
<dbReference type="AlphaFoldDB" id="B4G936"/>
<dbReference type="PROSITE" id="PS01010">
    <property type="entry name" value="CRISP_2"/>
    <property type="match status" value="1"/>
</dbReference>
<dbReference type="OMA" id="FAKRGNT"/>
<dbReference type="InterPro" id="IPR001283">
    <property type="entry name" value="CRISP-related"/>
</dbReference>
<dbReference type="PhylomeDB" id="B4G936"/>
<reference evidence="4 5" key="1">
    <citation type="journal article" date="2007" name="Nature">
        <title>Evolution of genes and genomes on the Drosophila phylogeny.</title>
        <authorList>
            <consortium name="Drosophila 12 Genomes Consortium"/>
            <person name="Clark A.G."/>
            <person name="Eisen M.B."/>
            <person name="Smith D.R."/>
            <person name="Bergman C.M."/>
            <person name="Oliver B."/>
            <person name="Markow T.A."/>
            <person name="Kaufman T.C."/>
            <person name="Kellis M."/>
            <person name="Gelbart W."/>
            <person name="Iyer V.N."/>
            <person name="Pollard D.A."/>
            <person name="Sackton T.B."/>
            <person name="Larracuente A.M."/>
            <person name="Singh N.D."/>
            <person name="Abad J.P."/>
            <person name="Abt D.N."/>
            <person name="Adryan B."/>
            <person name="Aguade M."/>
            <person name="Akashi H."/>
            <person name="Anderson W.W."/>
            <person name="Aquadro C.F."/>
            <person name="Ardell D.H."/>
            <person name="Arguello R."/>
            <person name="Artieri C.G."/>
            <person name="Barbash D.A."/>
            <person name="Barker D."/>
            <person name="Barsanti P."/>
            <person name="Batterham P."/>
            <person name="Batzoglou S."/>
            <person name="Begun D."/>
            <person name="Bhutkar A."/>
            <person name="Blanco E."/>
            <person name="Bosak S.A."/>
            <person name="Bradley R.K."/>
            <person name="Brand A.D."/>
            <person name="Brent M.R."/>
            <person name="Brooks A.N."/>
            <person name="Brown R.H."/>
            <person name="Butlin R.K."/>
            <person name="Caggese C."/>
            <person name="Calvi B.R."/>
            <person name="Bernardo de Carvalho A."/>
            <person name="Caspi A."/>
            <person name="Castrezana S."/>
            <person name="Celniker S.E."/>
            <person name="Chang J.L."/>
            <person name="Chapple C."/>
            <person name="Chatterji S."/>
            <person name="Chinwalla A."/>
            <person name="Civetta A."/>
            <person name="Clifton S.W."/>
            <person name="Comeron J.M."/>
            <person name="Costello J.C."/>
            <person name="Coyne J.A."/>
            <person name="Daub J."/>
            <person name="David R.G."/>
            <person name="Delcher A.L."/>
            <person name="Delehaunty K."/>
            <person name="Do C.B."/>
            <person name="Ebling H."/>
            <person name="Edwards K."/>
            <person name="Eickbush T."/>
            <person name="Evans J.D."/>
            <person name="Filipski A."/>
            <person name="Findeiss S."/>
            <person name="Freyhult E."/>
            <person name="Fulton L."/>
            <person name="Fulton R."/>
            <person name="Garcia A.C."/>
            <person name="Gardiner A."/>
            <person name="Garfield D.A."/>
            <person name="Garvin B.E."/>
            <person name="Gibson G."/>
            <person name="Gilbert D."/>
            <person name="Gnerre S."/>
            <person name="Godfrey J."/>
            <person name="Good R."/>
            <person name="Gotea V."/>
            <person name="Gravely B."/>
            <person name="Greenberg A.J."/>
            <person name="Griffiths-Jones S."/>
            <person name="Gross S."/>
            <person name="Guigo R."/>
            <person name="Gustafson E.A."/>
            <person name="Haerty W."/>
            <person name="Hahn M.W."/>
            <person name="Halligan D.L."/>
            <person name="Halpern A.L."/>
            <person name="Halter G.M."/>
            <person name="Han M.V."/>
            <person name="Heger A."/>
            <person name="Hillier L."/>
            <person name="Hinrichs A.S."/>
            <person name="Holmes I."/>
            <person name="Hoskins R.A."/>
            <person name="Hubisz M.J."/>
            <person name="Hultmark D."/>
            <person name="Huntley M.A."/>
            <person name="Jaffe D.B."/>
            <person name="Jagadeeshan S."/>
            <person name="Jeck W.R."/>
            <person name="Johnson J."/>
            <person name="Jones C.D."/>
            <person name="Jordan W.C."/>
            <person name="Karpen G.H."/>
            <person name="Kataoka E."/>
            <person name="Keightley P.D."/>
            <person name="Kheradpour P."/>
            <person name="Kirkness E.F."/>
            <person name="Koerich L.B."/>
            <person name="Kristiansen K."/>
            <person name="Kudrna D."/>
            <person name="Kulathinal R.J."/>
            <person name="Kumar S."/>
            <person name="Kwok R."/>
            <person name="Lander E."/>
            <person name="Langley C.H."/>
            <person name="Lapoint R."/>
            <person name="Lazzaro B.P."/>
            <person name="Lee S.J."/>
            <person name="Levesque L."/>
            <person name="Li R."/>
            <person name="Lin C.F."/>
            <person name="Lin M.F."/>
            <person name="Lindblad-Toh K."/>
            <person name="Llopart A."/>
            <person name="Long M."/>
            <person name="Low L."/>
            <person name="Lozovsky E."/>
            <person name="Lu J."/>
            <person name="Luo M."/>
            <person name="Machado C.A."/>
            <person name="Makalowski W."/>
            <person name="Marzo M."/>
            <person name="Matsuda M."/>
            <person name="Matzkin L."/>
            <person name="McAllister B."/>
            <person name="McBride C.S."/>
            <person name="McKernan B."/>
            <person name="McKernan K."/>
            <person name="Mendez-Lago M."/>
            <person name="Minx P."/>
            <person name="Mollenhauer M.U."/>
            <person name="Montooth K."/>
            <person name="Mount S.M."/>
            <person name="Mu X."/>
            <person name="Myers E."/>
            <person name="Negre B."/>
            <person name="Newfeld S."/>
            <person name="Nielsen R."/>
            <person name="Noor M.A."/>
            <person name="O'Grady P."/>
            <person name="Pachter L."/>
            <person name="Papaceit M."/>
            <person name="Parisi M.J."/>
            <person name="Parisi M."/>
            <person name="Parts L."/>
            <person name="Pedersen J.S."/>
            <person name="Pesole G."/>
            <person name="Phillippy A.M."/>
            <person name="Ponting C.P."/>
            <person name="Pop M."/>
            <person name="Porcelli D."/>
            <person name="Powell J.R."/>
            <person name="Prohaska S."/>
            <person name="Pruitt K."/>
            <person name="Puig M."/>
            <person name="Quesneville H."/>
            <person name="Ram K.R."/>
            <person name="Rand D."/>
            <person name="Rasmussen M.D."/>
            <person name="Reed L.K."/>
            <person name="Reenan R."/>
            <person name="Reily A."/>
            <person name="Remington K.A."/>
            <person name="Rieger T.T."/>
            <person name="Ritchie M.G."/>
            <person name="Robin C."/>
            <person name="Rogers Y.H."/>
            <person name="Rohde C."/>
            <person name="Rozas J."/>
            <person name="Rubenfield M.J."/>
            <person name="Ruiz A."/>
            <person name="Russo S."/>
            <person name="Salzberg S.L."/>
            <person name="Sanchez-Gracia A."/>
            <person name="Saranga D.J."/>
            <person name="Sato H."/>
            <person name="Schaeffer S.W."/>
            <person name="Schatz M.C."/>
            <person name="Schlenke T."/>
            <person name="Schwartz R."/>
            <person name="Segarra C."/>
            <person name="Singh R.S."/>
            <person name="Sirot L."/>
            <person name="Sirota M."/>
            <person name="Sisneros N.B."/>
            <person name="Smith C.D."/>
            <person name="Smith T.F."/>
            <person name="Spieth J."/>
            <person name="Stage D.E."/>
            <person name="Stark A."/>
            <person name="Stephan W."/>
            <person name="Strausberg R.L."/>
            <person name="Strempel S."/>
            <person name="Sturgill D."/>
            <person name="Sutton G."/>
            <person name="Sutton G.G."/>
            <person name="Tao W."/>
            <person name="Teichmann S."/>
            <person name="Tobari Y.N."/>
            <person name="Tomimura Y."/>
            <person name="Tsolas J.M."/>
            <person name="Valente V.L."/>
            <person name="Venter E."/>
            <person name="Venter J.C."/>
            <person name="Vicario S."/>
            <person name="Vieira F.G."/>
            <person name="Vilella A.J."/>
            <person name="Villasante A."/>
            <person name="Walenz B."/>
            <person name="Wang J."/>
            <person name="Wasserman M."/>
            <person name="Watts T."/>
            <person name="Wilson D."/>
            <person name="Wilson R.K."/>
            <person name="Wing R.A."/>
            <person name="Wolfner M.F."/>
            <person name="Wong A."/>
            <person name="Wong G.K."/>
            <person name="Wu C.I."/>
            <person name="Wu G."/>
            <person name="Yamamoto D."/>
            <person name="Yang H.P."/>
            <person name="Yang S.P."/>
            <person name="Yorke J.A."/>
            <person name="Yoshida K."/>
            <person name="Zdobnov E."/>
            <person name="Zhang P."/>
            <person name="Zhang Y."/>
            <person name="Zimin A.V."/>
            <person name="Baldwin J."/>
            <person name="Abdouelleil A."/>
            <person name="Abdulkadir J."/>
            <person name="Abebe A."/>
            <person name="Abera B."/>
            <person name="Abreu J."/>
            <person name="Acer S.C."/>
            <person name="Aftuck L."/>
            <person name="Alexander A."/>
            <person name="An P."/>
            <person name="Anderson E."/>
            <person name="Anderson S."/>
            <person name="Arachi H."/>
            <person name="Azer M."/>
            <person name="Bachantsang P."/>
            <person name="Barry A."/>
            <person name="Bayul T."/>
            <person name="Berlin A."/>
            <person name="Bessette D."/>
            <person name="Bloom T."/>
            <person name="Blye J."/>
            <person name="Boguslavskiy L."/>
            <person name="Bonnet C."/>
            <person name="Boukhgalter B."/>
            <person name="Bourzgui I."/>
            <person name="Brown A."/>
            <person name="Cahill P."/>
            <person name="Channer S."/>
            <person name="Cheshatsang Y."/>
            <person name="Chuda L."/>
            <person name="Citroen M."/>
            <person name="Collymore A."/>
            <person name="Cooke P."/>
            <person name="Costello M."/>
            <person name="D'Aco K."/>
            <person name="Daza R."/>
            <person name="De Haan G."/>
            <person name="DeGray S."/>
            <person name="DeMaso C."/>
            <person name="Dhargay N."/>
            <person name="Dooley K."/>
            <person name="Dooley E."/>
            <person name="Doricent M."/>
            <person name="Dorje P."/>
            <person name="Dorjee K."/>
            <person name="Dupes A."/>
            <person name="Elong R."/>
            <person name="Falk J."/>
            <person name="Farina A."/>
            <person name="Faro S."/>
            <person name="Ferguson D."/>
            <person name="Fisher S."/>
            <person name="Foley C.D."/>
            <person name="Franke A."/>
            <person name="Friedrich D."/>
            <person name="Gadbois L."/>
            <person name="Gearin G."/>
            <person name="Gearin C.R."/>
            <person name="Giannoukos G."/>
            <person name="Goode T."/>
            <person name="Graham J."/>
            <person name="Grandbois E."/>
            <person name="Grewal S."/>
            <person name="Gyaltsen K."/>
            <person name="Hafez N."/>
            <person name="Hagos B."/>
            <person name="Hall J."/>
            <person name="Henson C."/>
            <person name="Hollinger A."/>
            <person name="Honan T."/>
            <person name="Huard M.D."/>
            <person name="Hughes L."/>
            <person name="Hurhula B."/>
            <person name="Husby M.E."/>
            <person name="Kamat A."/>
            <person name="Kanga B."/>
            <person name="Kashin S."/>
            <person name="Khazanovich D."/>
            <person name="Kisner P."/>
            <person name="Lance K."/>
            <person name="Lara M."/>
            <person name="Lee W."/>
            <person name="Lennon N."/>
            <person name="Letendre F."/>
            <person name="LeVine R."/>
            <person name="Lipovsky A."/>
            <person name="Liu X."/>
            <person name="Liu J."/>
            <person name="Liu S."/>
            <person name="Lokyitsang T."/>
            <person name="Lokyitsang Y."/>
            <person name="Lubonja R."/>
            <person name="Lui A."/>
            <person name="MacDonald P."/>
            <person name="Magnisalis V."/>
            <person name="Maru K."/>
            <person name="Matthews C."/>
            <person name="McCusker W."/>
            <person name="McDonough S."/>
            <person name="Mehta T."/>
            <person name="Meldrim J."/>
            <person name="Meneus L."/>
            <person name="Mihai O."/>
            <person name="Mihalev A."/>
            <person name="Mihova T."/>
            <person name="Mittelman R."/>
            <person name="Mlenga V."/>
            <person name="Montmayeur A."/>
            <person name="Mulrain L."/>
            <person name="Navidi A."/>
            <person name="Naylor J."/>
            <person name="Negash T."/>
            <person name="Nguyen T."/>
            <person name="Nguyen N."/>
            <person name="Nicol R."/>
            <person name="Norbu C."/>
            <person name="Norbu N."/>
            <person name="Novod N."/>
            <person name="O'Neill B."/>
            <person name="Osman S."/>
            <person name="Markiewicz E."/>
            <person name="Oyono O.L."/>
            <person name="Patti C."/>
            <person name="Phunkhang P."/>
            <person name="Pierre F."/>
            <person name="Priest M."/>
            <person name="Raghuraman S."/>
            <person name="Rege F."/>
            <person name="Reyes R."/>
            <person name="Rise C."/>
            <person name="Rogov P."/>
            <person name="Ross K."/>
            <person name="Ryan E."/>
            <person name="Settipalli S."/>
            <person name="Shea T."/>
            <person name="Sherpa N."/>
            <person name="Shi L."/>
            <person name="Shih D."/>
            <person name="Sparrow T."/>
            <person name="Spaulding J."/>
            <person name="Stalker J."/>
            <person name="Stange-Thomann N."/>
            <person name="Stavropoulos S."/>
            <person name="Stone C."/>
            <person name="Strader C."/>
            <person name="Tesfaye S."/>
            <person name="Thomson T."/>
            <person name="Thoulutsang Y."/>
            <person name="Thoulutsang D."/>
            <person name="Topham K."/>
            <person name="Topping I."/>
            <person name="Tsamla T."/>
            <person name="Vassiliev H."/>
            <person name="Vo A."/>
            <person name="Wangchuk T."/>
            <person name="Wangdi T."/>
            <person name="Weiand M."/>
            <person name="Wilkinson J."/>
            <person name="Wilson A."/>
            <person name="Yadav S."/>
            <person name="Young G."/>
            <person name="Yu Q."/>
            <person name="Zembek L."/>
            <person name="Zhong D."/>
            <person name="Zimmer A."/>
            <person name="Zwirko Z."/>
            <person name="Jaffe D.B."/>
            <person name="Alvarez P."/>
            <person name="Brockman W."/>
            <person name="Butler J."/>
            <person name="Chin C."/>
            <person name="Gnerre S."/>
            <person name="Grabherr M."/>
            <person name="Kleber M."/>
            <person name="Mauceli E."/>
            <person name="MacCallum I."/>
        </authorList>
    </citation>
    <scope>NUCLEOTIDE SEQUENCE [LARGE SCALE GENOMIC DNA]</scope>
    <source>
        <strain evidence="5">MSH-3 / Tucson 14011-0111.49</strain>
    </source>
</reference>
<dbReference type="PANTHER" id="PTHR10334">
    <property type="entry name" value="CYSTEINE-RICH SECRETORY PROTEIN-RELATED"/>
    <property type="match status" value="1"/>
</dbReference>
<dbReference type="PRINTS" id="PR00837">
    <property type="entry name" value="V5TPXLIKE"/>
</dbReference>
<dbReference type="OrthoDB" id="337038at2759"/>
<evidence type="ECO:0000313" key="4">
    <source>
        <dbReference type="EMBL" id="EDW28866.1"/>
    </source>
</evidence>
<dbReference type="FunFam" id="3.40.33.10:FF:000010">
    <property type="entry name" value="Predicted protein"/>
    <property type="match status" value="1"/>
</dbReference>
<evidence type="ECO:0000313" key="5">
    <source>
        <dbReference type="Proteomes" id="UP000008744"/>
    </source>
</evidence>
<dbReference type="Proteomes" id="UP000008744">
    <property type="component" value="Unassembled WGS sequence"/>
</dbReference>
<dbReference type="eggNOG" id="KOG3017">
    <property type="taxonomic scope" value="Eukaryota"/>
</dbReference>